<evidence type="ECO:0000313" key="1">
    <source>
        <dbReference type="EMBL" id="MSB19967.1"/>
    </source>
</evidence>
<comment type="caution">
    <text evidence="1">The sequence shown here is derived from an EMBL/GenBank/DDBJ whole genome shotgun (WGS) entry which is preliminary data.</text>
</comment>
<reference evidence="1 2" key="1">
    <citation type="journal article" date="2019" name="Nat. Med.">
        <title>A library of human gut bacterial isolates paired with longitudinal multiomics data enables mechanistic microbiome research.</title>
        <authorList>
            <person name="Poyet M."/>
            <person name="Groussin M."/>
            <person name="Gibbons S.M."/>
            <person name="Avila-Pacheco J."/>
            <person name="Jiang X."/>
            <person name="Kearney S.M."/>
            <person name="Perrotta A.R."/>
            <person name="Berdy B."/>
            <person name="Zhao S."/>
            <person name="Lieberman T.D."/>
            <person name="Swanson P.K."/>
            <person name="Smith M."/>
            <person name="Roesemann S."/>
            <person name="Alexander J.E."/>
            <person name="Rich S.A."/>
            <person name="Livny J."/>
            <person name="Vlamakis H."/>
            <person name="Clish C."/>
            <person name="Bullock K."/>
            <person name="Deik A."/>
            <person name="Scott J."/>
            <person name="Pierce K.A."/>
            <person name="Xavier R.J."/>
            <person name="Alm E.J."/>
        </authorList>
    </citation>
    <scope>NUCLEOTIDE SEQUENCE [LARGE SCALE GENOMIC DNA]</scope>
    <source>
        <strain evidence="1 2">BIOML-A2</strain>
    </source>
</reference>
<proteinExistence type="predicted"/>
<organism evidence="1 2">
    <name type="scientific">Flavonifractor plautii</name>
    <name type="common">Fusobacterium plautii</name>
    <dbReference type="NCBI Taxonomy" id="292800"/>
    <lineage>
        <taxon>Bacteria</taxon>
        <taxon>Bacillati</taxon>
        <taxon>Bacillota</taxon>
        <taxon>Clostridia</taxon>
        <taxon>Eubacteriales</taxon>
        <taxon>Oscillospiraceae</taxon>
        <taxon>Flavonifractor</taxon>
    </lineage>
</organism>
<protein>
    <submittedName>
        <fullName evidence="1">Uncharacterized protein</fullName>
    </submittedName>
</protein>
<name>A0A6I2R8E1_FLAPL</name>
<dbReference type="RefSeq" id="WP_108981790.1">
    <property type="nucleotide sequence ID" value="NZ_JAQLWY010000020.1"/>
</dbReference>
<sequence>MKERVNVCGVPESEWIDGVCYRCGSRCQMSEYGIVSKRAYDYADRHFLLDSGYFWKEHIRIKLEQIGRKKKVPKYLRDEVAFEGGLNFKTLDEFPCGKPFRCCRDSKDGTFQVGDTVWRDEPRPGLPDGLNIAQAAGCLDAEFCEAALEGALFEESFADIPRRNR</sequence>
<gene>
    <name evidence="1" type="ORF">GKE97_10615</name>
</gene>
<dbReference type="EMBL" id="WKPR01000009">
    <property type="protein sequence ID" value="MSB19967.1"/>
    <property type="molecule type" value="Genomic_DNA"/>
</dbReference>
<dbReference type="Proteomes" id="UP000434475">
    <property type="component" value="Unassembled WGS sequence"/>
</dbReference>
<dbReference type="AlphaFoldDB" id="A0A6I2R8E1"/>
<accession>A0A6I2R8E1</accession>
<evidence type="ECO:0000313" key="2">
    <source>
        <dbReference type="Proteomes" id="UP000434475"/>
    </source>
</evidence>